<protein>
    <submittedName>
        <fullName evidence="1">Uncharacterized protein</fullName>
    </submittedName>
</protein>
<reference evidence="1" key="2">
    <citation type="journal article" date="2015" name="Data Brief">
        <title>Shoot transcriptome of the giant reed, Arundo donax.</title>
        <authorList>
            <person name="Barrero R.A."/>
            <person name="Guerrero F.D."/>
            <person name="Moolhuijzen P."/>
            <person name="Goolsby J.A."/>
            <person name="Tidwell J."/>
            <person name="Bellgard S.E."/>
            <person name="Bellgard M.I."/>
        </authorList>
    </citation>
    <scope>NUCLEOTIDE SEQUENCE</scope>
    <source>
        <tissue evidence="1">Shoot tissue taken approximately 20 cm above the soil surface</tissue>
    </source>
</reference>
<organism evidence="1">
    <name type="scientific">Arundo donax</name>
    <name type="common">Giant reed</name>
    <name type="synonym">Donax arundinaceus</name>
    <dbReference type="NCBI Taxonomy" id="35708"/>
    <lineage>
        <taxon>Eukaryota</taxon>
        <taxon>Viridiplantae</taxon>
        <taxon>Streptophyta</taxon>
        <taxon>Embryophyta</taxon>
        <taxon>Tracheophyta</taxon>
        <taxon>Spermatophyta</taxon>
        <taxon>Magnoliopsida</taxon>
        <taxon>Liliopsida</taxon>
        <taxon>Poales</taxon>
        <taxon>Poaceae</taxon>
        <taxon>PACMAD clade</taxon>
        <taxon>Arundinoideae</taxon>
        <taxon>Arundineae</taxon>
        <taxon>Arundo</taxon>
    </lineage>
</organism>
<name>A0A0A9F1Y9_ARUDO</name>
<reference evidence="1" key="1">
    <citation type="submission" date="2014-09" db="EMBL/GenBank/DDBJ databases">
        <authorList>
            <person name="Magalhaes I.L.F."/>
            <person name="Oliveira U."/>
            <person name="Santos F.R."/>
            <person name="Vidigal T.H.D.A."/>
            <person name="Brescovit A.D."/>
            <person name="Santos A.J."/>
        </authorList>
    </citation>
    <scope>NUCLEOTIDE SEQUENCE</scope>
    <source>
        <tissue evidence="1">Shoot tissue taken approximately 20 cm above the soil surface</tissue>
    </source>
</reference>
<proteinExistence type="predicted"/>
<dbReference type="AlphaFoldDB" id="A0A0A9F1Y9"/>
<evidence type="ECO:0000313" key="1">
    <source>
        <dbReference type="EMBL" id="JAE02318.1"/>
    </source>
</evidence>
<dbReference type="EMBL" id="GBRH01195578">
    <property type="protein sequence ID" value="JAE02318.1"/>
    <property type="molecule type" value="Transcribed_RNA"/>
</dbReference>
<accession>A0A0A9F1Y9</accession>
<sequence length="43" mass="4847">MDGKLLTPSLEMMTMKSFCVLPRRCPKVHDCHMQAALVSVIVE</sequence>